<sequence length="331" mass="38460">MRRSNKLERALAEAERAQTCLWTRDRALKRVIDGRLACGELLAVRDDLFVRPSYWASLTYWQRIMHMLRAVAERRPDWPLCQISAAAVWRLHGTYTMHDRVHVAVDDRTCTRNRSYFRFHHLKDARAEIRDGILVTSLMQTVFDCIRTLRFPPALAICDAAMRLYGLARDELATFIDERAGHKGVEQARLVASHADPRSENGGESIARAWMLIWGYEPPELQYEIVDPVSRRLWRTDFKWTRHDGATIIGELDGREKYVNPDMIKGADAIDTILAEKEREGDLRLLGNTVFVRFTFNEVVHAPELVRRRLDLAGVPRAAEPLRLLRRRHRR</sequence>
<dbReference type="AlphaFoldDB" id="A0A7K3TJ42"/>
<gene>
    <name evidence="1" type="ORF">GFD22_07020</name>
</gene>
<organism evidence="1 2">
    <name type="scientific">Bifidobacterium avesanii</name>
    <dbReference type="NCBI Taxonomy" id="1798157"/>
    <lineage>
        <taxon>Bacteria</taxon>
        <taxon>Bacillati</taxon>
        <taxon>Actinomycetota</taxon>
        <taxon>Actinomycetes</taxon>
        <taxon>Bifidobacteriales</taxon>
        <taxon>Bifidobacteriaceae</taxon>
        <taxon>Bifidobacterium</taxon>
    </lineage>
</organism>
<comment type="caution">
    <text evidence="1">The sequence shown here is derived from an EMBL/GenBank/DDBJ whole genome shotgun (WGS) entry which is preliminary data.</text>
</comment>
<name>A0A7K3TJ42_9BIFI</name>
<dbReference type="OrthoDB" id="3172126at2"/>
<accession>A0A7K3TJ42</accession>
<reference evidence="1 2" key="1">
    <citation type="submission" date="2019-10" db="EMBL/GenBank/DDBJ databases">
        <title>Bifidobacterium from non-human primates.</title>
        <authorList>
            <person name="Modesto M."/>
        </authorList>
    </citation>
    <scope>NUCLEOTIDE SEQUENCE [LARGE SCALE GENOMIC DNA]</scope>
    <source>
        <strain evidence="1 2">TREC</strain>
    </source>
</reference>
<evidence type="ECO:0000313" key="1">
    <source>
        <dbReference type="EMBL" id="NEG78719.1"/>
    </source>
</evidence>
<keyword evidence="2" id="KW-1185">Reference proteome</keyword>
<evidence type="ECO:0000313" key="2">
    <source>
        <dbReference type="Proteomes" id="UP000469763"/>
    </source>
</evidence>
<dbReference type="EMBL" id="WHZY01000009">
    <property type="protein sequence ID" value="NEG78719.1"/>
    <property type="molecule type" value="Genomic_DNA"/>
</dbReference>
<protein>
    <recommendedName>
        <fullName evidence="3">CTP synthase</fullName>
    </recommendedName>
</protein>
<evidence type="ECO:0008006" key="3">
    <source>
        <dbReference type="Google" id="ProtNLM"/>
    </source>
</evidence>
<dbReference type="Proteomes" id="UP000469763">
    <property type="component" value="Unassembled WGS sequence"/>
</dbReference>
<proteinExistence type="predicted"/>
<dbReference type="RefSeq" id="WP_152351026.1">
    <property type="nucleotide sequence ID" value="NZ_WBSN01000020.1"/>
</dbReference>